<evidence type="ECO:0000313" key="1">
    <source>
        <dbReference type="EMBL" id="MCI69643.1"/>
    </source>
</evidence>
<sequence length="46" mass="4682">MSPTFTTPGQPSPSLTEVASMTTPCFALVPACAVLSSSPLWTAGLK</sequence>
<dbReference type="Proteomes" id="UP000265520">
    <property type="component" value="Unassembled WGS sequence"/>
</dbReference>
<dbReference type="AlphaFoldDB" id="A0A392U841"/>
<name>A0A392U841_9FABA</name>
<organism evidence="1 2">
    <name type="scientific">Trifolium medium</name>
    <dbReference type="NCBI Taxonomy" id="97028"/>
    <lineage>
        <taxon>Eukaryota</taxon>
        <taxon>Viridiplantae</taxon>
        <taxon>Streptophyta</taxon>
        <taxon>Embryophyta</taxon>
        <taxon>Tracheophyta</taxon>
        <taxon>Spermatophyta</taxon>
        <taxon>Magnoliopsida</taxon>
        <taxon>eudicotyledons</taxon>
        <taxon>Gunneridae</taxon>
        <taxon>Pentapetalae</taxon>
        <taxon>rosids</taxon>
        <taxon>fabids</taxon>
        <taxon>Fabales</taxon>
        <taxon>Fabaceae</taxon>
        <taxon>Papilionoideae</taxon>
        <taxon>50 kb inversion clade</taxon>
        <taxon>NPAAA clade</taxon>
        <taxon>Hologalegina</taxon>
        <taxon>IRL clade</taxon>
        <taxon>Trifolieae</taxon>
        <taxon>Trifolium</taxon>
    </lineage>
</organism>
<evidence type="ECO:0000313" key="2">
    <source>
        <dbReference type="Proteomes" id="UP000265520"/>
    </source>
</evidence>
<keyword evidence="2" id="KW-1185">Reference proteome</keyword>
<feature type="non-terminal residue" evidence="1">
    <location>
        <position position="46"/>
    </location>
</feature>
<dbReference type="EMBL" id="LXQA010760342">
    <property type="protein sequence ID" value="MCI69643.1"/>
    <property type="molecule type" value="Genomic_DNA"/>
</dbReference>
<accession>A0A392U841</accession>
<proteinExistence type="predicted"/>
<protein>
    <submittedName>
        <fullName evidence="1">Uncharacterized protein</fullName>
    </submittedName>
</protein>
<comment type="caution">
    <text evidence="1">The sequence shown here is derived from an EMBL/GenBank/DDBJ whole genome shotgun (WGS) entry which is preliminary data.</text>
</comment>
<reference evidence="1 2" key="1">
    <citation type="journal article" date="2018" name="Front. Plant Sci.">
        <title>Red Clover (Trifolium pratense) and Zigzag Clover (T. medium) - A Picture of Genomic Similarities and Differences.</title>
        <authorList>
            <person name="Dluhosova J."/>
            <person name="Istvanek J."/>
            <person name="Nedelnik J."/>
            <person name="Repkova J."/>
        </authorList>
    </citation>
    <scope>NUCLEOTIDE SEQUENCE [LARGE SCALE GENOMIC DNA]</scope>
    <source>
        <strain evidence="2">cv. 10/8</strain>
        <tissue evidence="1">Leaf</tissue>
    </source>
</reference>